<evidence type="ECO:0000313" key="2">
    <source>
        <dbReference type="Proteomes" id="UP000321249"/>
    </source>
</evidence>
<accession>A0A5C6TV04</accession>
<reference evidence="1 2" key="1">
    <citation type="journal article" date="2015" name="J. Microbiol.">
        <title>Sphingosinicella ginsenosidimutans sp. nov., with ginsenoside converting activity.</title>
        <authorList>
            <person name="Kim J.K."/>
            <person name="Kang M.S."/>
            <person name="Park S.C."/>
            <person name="Kim K.M."/>
            <person name="Choi K."/>
            <person name="Yoon M.H."/>
            <person name="Im W.T."/>
        </authorList>
    </citation>
    <scope>NUCLEOTIDE SEQUENCE [LARGE SCALE GENOMIC DNA]</scope>
    <source>
        <strain evidence="1 2">BS-11</strain>
    </source>
</reference>
<dbReference type="Gene3D" id="3.40.50.1000">
    <property type="entry name" value="HAD superfamily/HAD-like"/>
    <property type="match status" value="1"/>
</dbReference>
<sequence>MMQVKVTAAELPNLLDRAPDGIRVLSLDCFDTLIWRNVEAPHDIFADLPIAGGGGWVRTRAESKARKTAWLAEERAEVTIDHIYRTLMPSACDAERAAAIAAELAAEARHAFAFAPVVALIRAAKARGLEVIVVSDTYLAEDQLRALITSAAGDEVANLIDRIFCSSAFGKTKATGLFEPVLAALGVPAGAVLHVGDNAEADQKAPAGLGVATAHFRQFDHFAQQRLRLEAAAAAMIDGRIRADVPAYQPHRPAIALREETDAAWTLGHDVLGPVFQTFAAWVQGEAAEIAARTGRPVKPVFLLRDGHLPARVFEAMTGTKAATAEISRFTARRATFTGEAAVGAYLATQAKHGRVDVLARQLGLTDSEARALGTSQEAFSRAALQPAALEKIVARSTAFADRLFAHLRAAGVERGDAVLFVDLGYNGTAQNQLAPVLAERFDLHVAGRYLLLREEILSGLDKKGFLDARHYDLRALHALSGPIAVIEQLSTCPRGSVVDYGPKGDPIRKGGGTKSAQNAIRDRIQEACIAFARQPRAGMARPPASDDADCRRHMAAGVLGRLLFMPSAEEVALLEAFEHDINLGTKDSVRLLDVERAAEGMRRRGLFYLHQGERMYLSGEIQPYGLPTALALLGANRFDLDLRNADFRGPALTLPVMLADARGQAMIEVEAHATHDGYYLATVPVGAGRFAVGINFGAVCDWVQIDECAFHPVAAFGPRSREIAVAPIPAQPVREGMNEEGPGLFRCGPEALLLAPPPQNVGATPYLLAIAFRPLVLKDRAALKKAA</sequence>
<dbReference type="InterPro" id="IPR023214">
    <property type="entry name" value="HAD_sf"/>
</dbReference>
<evidence type="ECO:0000313" key="1">
    <source>
        <dbReference type="EMBL" id="TXC63801.1"/>
    </source>
</evidence>
<dbReference type="OrthoDB" id="9816564at2"/>
<keyword evidence="1" id="KW-0378">Hydrolase</keyword>
<gene>
    <name evidence="1" type="ORF">FRZ32_09090</name>
</gene>
<dbReference type="GO" id="GO:0016787">
    <property type="term" value="F:hydrolase activity"/>
    <property type="evidence" value="ECO:0007669"/>
    <property type="project" value="UniProtKB-KW"/>
</dbReference>
<dbReference type="AlphaFoldDB" id="A0A5C6TV04"/>
<comment type="caution">
    <text evidence="1">The sequence shown here is derived from an EMBL/GenBank/DDBJ whole genome shotgun (WGS) entry which is preliminary data.</text>
</comment>
<dbReference type="RefSeq" id="WP_147043208.1">
    <property type="nucleotide sequence ID" value="NZ_BAABIR010000004.1"/>
</dbReference>
<protein>
    <submittedName>
        <fullName evidence="1">Hydrolase</fullName>
    </submittedName>
</protein>
<dbReference type="Proteomes" id="UP000321249">
    <property type="component" value="Unassembled WGS sequence"/>
</dbReference>
<name>A0A5C6TV04_9SPHN</name>
<organism evidence="1 2">
    <name type="scientific">Allosphingosinicella ginsenosidimutans</name>
    <dbReference type="NCBI Taxonomy" id="1176539"/>
    <lineage>
        <taxon>Bacteria</taxon>
        <taxon>Pseudomonadati</taxon>
        <taxon>Pseudomonadota</taxon>
        <taxon>Alphaproteobacteria</taxon>
        <taxon>Sphingomonadales</taxon>
        <taxon>Sphingomonadaceae</taxon>
        <taxon>Allosphingosinicella</taxon>
    </lineage>
</organism>
<proteinExistence type="predicted"/>
<dbReference type="Pfam" id="PF00702">
    <property type="entry name" value="Hydrolase"/>
    <property type="match status" value="1"/>
</dbReference>
<dbReference type="EMBL" id="VOQQ01000001">
    <property type="protein sequence ID" value="TXC63801.1"/>
    <property type="molecule type" value="Genomic_DNA"/>
</dbReference>
<dbReference type="SUPFAM" id="SSF56784">
    <property type="entry name" value="HAD-like"/>
    <property type="match status" value="1"/>
</dbReference>
<keyword evidence="2" id="KW-1185">Reference proteome</keyword>
<dbReference type="InterPro" id="IPR036412">
    <property type="entry name" value="HAD-like_sf"/>
</dbReference>